<gene>
    <name evidence="5" type="ORF">R5R33_11015</name>
</gene>
<dbReference type="InterPro" id="IPR016039">
    <property type="entry name" value="Thiolase-like"/>
</dbReference>
<keyword evidence="1" id="KW-0808">Transferase</keyword>
<protein>
    <submittedName>
        <fullName evidence="5">Beta-ketoacyl-ACP synthase III</fullName>
    </submittedName>
</protein>
<dbReference type="PANTHER" id="PTHR34069">
    <property type="entry name" value="3-OXOACYL-[ACYL-CARRIER-PROTEIN] SYNTHASE 3"/>
    <property type="match status" value="1"/>
</dbReference>
<keyword evidence="6" id="KW-1185">Reference proteome</keyword>
<name>A0AAU0MW75_9GAMM</name>
<feature type="domain" description="Beta-ketoacyl-[acyl-carrier-protein] synthase III C-terminal" evidence="3">
    <location>
        <begin position="289"/>
        <end position="377"/>
    </location>
</feature>
<proteinExistence type="predicted"/>
<evidence type="ECO:0000313" key="5">
    <source>
        <dbReference type="EMBL" id="WOX04272.1"/>
    </source>
</evidence>
<dbReference type="InterPro" id="IPR013747">
    <property type="entry name" value="ACP_syn_III_C"/>
</dbReference>
<dbReference type="EMBL" id="CP137555">
    <property type="protein sequence ID" value="WOX04272.1"/>
    <property type="molecule type" value="Genomic_DNA"/>
</dbReference>
<sequence length="381" mass="41269">MSEYKMPRGIVISGTGLWTPPDTITNEELVTALNTFAQKYNRENAAAIEAGELEAKPFSSAEFIEKASGIKSRYVVSKEGILDPERMRPYLPERADDELCLQAEMGLKAAKLALEKANKKPEDIDAVIVGASYLQRSYPAIAIEIQGALGIDGFAFDMEVACSSATFSLQRAVDAISSGSAKAVLVINPELASPQVDYTDRDSHFIFGDVAVASVVERKDLCNADTAWEILGTKAKTVFSNNIRSNFSYTARAADVDPYGDGKLFRQNGRKVFKEVCPMAAEHLENQVQELGMTPAAIDRWWLHQANINMNNLIAKKLMGDDASIERAPIVLDRFANTACAGSVIAFNLHSDDLPVGSKGVICSFGAGYSIGSLALEKVAV</sequence>
<dbReference type="Pfam" id="PF08541">
    <property type="entry name" value="ACP_syn_III_C"/>
    <property type="match status" value="1"/>
</dbReference>
<evidence type="ECO:0000256" key="2">
    <source>
        <dbReference type="ARBA" id="ARBA00023315"/>
    </source>
</evidence>
<evidence type="ECO:0000256" key="1">
    <source>
        <dbReference type="ARBA" id="ARBA00022679"/>
    </source>
</evidence>
<dbReference type="CDD" id="cd00830">
    <property type="entry name" value="KAS_III"/>
    <property type="match status" value="1"/>
</dbReference>
<dbReference type="Pfam" id="PF08545">
    <property type="entry name" value="ACP_syn_III"/>
    <property type="match status" value="1"/>
</dbReference>
<keyword evidence="2" id="KW-0012">Acyltransferase</keyword>
<dbReference type="Proteomes" id="UP001302477">
    <property type="component" value="Chromosome"/>
</dbReference>
<evidence type="ECO:0000313" key="6">
    <source>
        <dbReference type="Proteomes" id="UP001302477"/>
    </source>
</evidence>
<dbReference type="KEGG" id="mpaf:R5R33_11015"/>
<accession>A0AAU0MW75</accession>
<dbReference type="NCBIfam" id="NF005703">
    <property type="entry name" value="PRK07515.1"/>
    <property type="match status" value="1"/>
</dbReference>
<reference evidence="5 6" key="1">
    <citation type="submission" date="2023-10" db="EMBL/GenBank/DDBJ databases">
        <title>Description of Microbulbifer bruguierae sp. nov., isolated from the sediments of mangrove plant Bruguiera sexangula and comparative genomic analyses of the genus Microbulbifer.</title>
        <authorList>
            <person name="Long M."/>
        </authorList>
    </citation>
    <scope>NUCLEOTIDE SEQUENCE [LARGE SCALE GENOMIC DNA]</scope>
    <source>
        <strain evidence="5 6">SPO729</strain>
    </source>
</reference>
<dbReference type="Gene3D" id="3.40.47.10">
    <property type="match status" value="2"/>
</dbReference>
<dbReference type="AlphaFoldDB" id="A0AAU0MW75"/>
<dbReference type="GO" id="GO:0004315">
    <property type="term" value="F:3-oxoacyl-[acyl-carrier-protein] synthase activity"/>
    <property type="evidence" value="ECO:0007669"/>
    <property type="project" value="InterPro"/>
</dbReference>
<feature type="domain" description="Beta-ketoacyl-[acyl-carrier-protein] synthase III N-terminal" evidence="4">
    <location>
        <begin position="156"/>
        <end position="234"/>
    </location>
</feature>
<dbReference type="InterPro" id="IPR013751">
    <property type="entry name" value="ACP_syn_III_N"/>
</dbReference>
<dbReference type="PANTHER" id="PTHR34069:SF2">
    <property type="entry name" value="BETA-KETOACYL-[ACYL-CARRIER-PROTEIN] SYNTHASE III"/>
    <property type="match status" value="1"/>
</dbReference>
<dbReference type="GO" id="GO:0044550">
    <property type="term" value="P:secondary metabolite biosynthetic process"/>
    <property type="evidence" value="ECO:0007669"/>
    <property type="project" value="TreeGrafter"/>
</dbReference>
<evidence type="ECO:0000259" key="3">
    <source>
        <dbReference type="Pfam" id="PF08541"/>
    </source>
</evidence>
<organism evidence="5 6">
    <name type="scientific">Microbulbifer pacificus</name>
    <dbReference type="NCBI Taxonomy" id="407164"/>
    <lineage>
        <taxon>Bacteria</taxon>
        <taxon>Pseudomonadati</taxon>
        <taxon>Pseudomonadota</taxon>
        <taxon>Gammaproteobacteria</taxon>
        <taxon>Cellvibrionales</taxon>
        <taxon>Microbulbiferaceae</taxon>
        <taxon>Microbulbifer</taxon>
    </lineage>
</organism>
<dbReference type="GO" id="GO:0006633">
    <property type="term" value="P:fatty acid biosynthetic process"/>
    <property type="evidence" value="ECO:0007669"/>
    <property type="project" value="InterPro"/>
</dbReference>
<dbReference type="SUPFAM" id="SSF53901">
    <property type="entry name" value="Thiolase-like"/>
    <property type="match status" value="1"/>
</dbReference>
<dbReference type="RefSeq" id="WP_318952750.1">
    <property type="nucleotide sequence ID" value="NZ_CP137555.1"/>
</dbReference>
<evidence type="ECO:0000259" key="4">
    <source>
        <dbReference type="Pfam" id="PF08545"/>
    </source>
</evidence>